<comment type="catalytic activity">
    <reaction evidence="4 5">
        <text>[protein]-L-glutamate 5-O-methyl ester + H2O = L-glutamyl-[protein] + methanol + H(+)</text>
        <dbReference type="Rhea" id="RHEA:23236"/>
        <dbReference type="Rhea" id="RHEA-COMP:10208"/>
        <dbReference type="Rhea" id="RHEA-COMP:10311"/>
        <dbReference type="ChEBI" id="CHEBI:15377"/>
        <dbReference type="ChEBI" id="CHEBI:15378"/>
        <dbReference type="ChEBI" id="CHEBI:17790"/>
        <dbReference type="ChEBI" id="CHEBI:29973"/>
        <dbReference type="ChEBI" id="CHEBI:82795"/>
        <dbReference type="EC" id="3.1.1.61"/>
    </reaction>
</comment>
<evidence type="ECO:0000259" key="9">
    <source>
        <dbReference type="PROSITE" id="PS50122"/>
    </source>
</evidence>
<dbReference type="InterPro" id="IPR011006">
    <property type="entry name" value="CheY-like_superfamily"/>
</dbReference>
<dbReference type="SMART" id="SM00448">
    <property type="entry name" value="REC"/>
    <property type="match status" value="1"/>
</dbReference>
<evidence type="ECO:0000259" key="8">
    <source>
        <dbReference type="PROSITE" id="PS50110"/>
    </source>
</evidence>
<evidence type="ECO:0000256" key="3">
    <source>
        <dbReference type="ARBA" id="ARBA00022801"/>
    </source>
</evidence>
<dbReference type="EC" id="3.5.1.44" evidence="5"/>
<evidence type="ECO:0000256" key="6">
    <source>
        <dbReference type="PROSITE-ProRule" id="PRU00050"/>
    </source>
</evidence>
<evidence type="ECO:0000256" key="5">
    <source>
        <dbReference type="HAMAP-Rule" id="MF_00099"/>
    </source>
</evidence>
<keyword evidence="2 5" id="KW-0145">Chemotaxis</keyword>
<evidence type="ECO:0000256" key="1">
    <source>
        <dbReference type="ARBA" id="ARBA00022490"/>
    </source>
</evidence>
<keyword evidence="3 5" id="KW-0378">Hydrolase</keyword>
<dbReference type="Gene3D" id="3.40.50.2300">
    <property type="match status" value="1"/>
</dbReference>
<comment type="similarity">
    <text evidence="5">Belongs to the CheB family.</text>
</comment>
<dbReference type="NCBIfam" id="NF009206">
    <property type="entry name" value="PRK12555.1"/>
    <property type="match status" value="1"/>
</dbReference>
<feature type="active site" evidence="5 6">
    <location>
        <position position="307"/>
    </location>
</feature>
<dbReference type="CDD" id="cd16432">
    <property type="entry name" value="CheB_Rec"/>
    <property type="match status" value="1"/>
</dbReference>
<dbReference type="PANTHER" id="PTHR42872">
    <property type="entry name" value="PROTEIN-GLUTAMATE METHYLESTERASE/PROTEIN-GLUTAMINE GLUTAMINASE"/>
    <property type="match status" value="1"/>
</dbReference>
<gene>
    <name evidence="10" type="primary">cheB2</name>
    <name evidence="5" type="synonym">cheB</name>
    <name evidence="10" type="ORF">Voc01_050090</name>
</gene>
<comment type="subcellular location">
    <subcellularLocation>
        <location evidence="5">Cytoplasm</location>
    </subcellularLocation>
</comment>
<dbReference type="Pfam" id="PF00072">
    <property type="entry name" value="Response_reg"/>
    <property type="match status" value="1"/>
</dbReference>
<dbReference type="Proteomes" id="UP000635606">
    <property type="component" value="Unassembled WGS sequence"/>
</dbReference>
<dbReference type="AlphaFoldDB" id="A0A8J4EFH6"/>
<dbReference type="InterPro" id="IPR000673">
    <property type="entry name" value="Sig_transdc_resp-reg_Me-estase"/>
</dbReference>
<reference evidence="10" key="1">
    <citation type="submission" date="2021-01" db="EMBL/GenBank/DDBJ databases">
        <title>Whole genome shotgun sequence of Virgisporangium ochraceum NBRC 16418.</title>
        <authorList>
            <person name="Komaki H."/>
            <person name="Tamura T."/>
        </authorList>
    </citation>
    <scope>NUCLEOTIDE SEQUENCE</scope>
    <source>
        <strain evidence="10">NBRC 16418</strain>
    </source>
</reference>
<dbReference type="InterPro" id="IPR035909">
    <property type="entry name" value="CheB_C"/>
</dbReference>
<evidence type="ECO:0000256" key="2">
    <source>
        <dbReference type="ARBA" id="ARBA00022500"/>
    </source>
</evidence>
<dbReference type="Pfam" id="PF01339">
    <property type="entry name" value="CheB_methylest"/>
    <property type="match status" value="1"/>
</dbReference>
<name>A0A8J4EFH6_9ACTN</name>
<dbReference type="GO" id="GO:0000156">
    <property type="term" value="F:phosphorelay response regulator activity"/>
    <property type="evidence" value="ECO:0007669"/>
    <property type="project" value="InterPro"/>
</dbReference>
<dbReference type="SUPFAM" id="SSF52738">
    <property type="entry name" value="Methylesterase CheB, C-terminal domain"/>
    <property type="match status" value="1"/>
</dbReference>
<feature type="domain" description="CheB-type methylesterase" evidence="9">
    <location>
        <begin position="170"/>
        <end position="358"/>
    </location>
</feature>
<dbReference type="GO" id="GO:0050568">
    <property type="term" value="F:protein-glutamine glutaminase activity"/>
    <property type="evidence" value="ECO:0007669"/>
    <property type="project" value="UniProtKB-UniRule"/>
</dbReference>
<proteinExistence type="inferred from homology"/>
<dbReference type="PIRSF" id="PIRSF000876">
    <property type="entry name" value="RR_chemtxs_CheB"/>
    <property type="match status" value="1"/>
</dbReference>
<dbReference type="PROSITE" id="PS50122">
    <property type="entry name" value="CHEB"/>
    <property type="match status" value="1"/>
</dbReference>
<comment type="catalytic activity">
    <reaction evidence="5">
        <text>L-glutaminyl-[protein] + H2O = L-glutamyl-[protein] + NH4(+)</text>
        <dbReference type="Rhea" id="RHEA:16441"/>
        <dbReference type="Rhea" id="RHEA-COMP:10207"/>
        <dbReference type="Rhea" id="RHEA-COMP:10208"/>
        <dbReference type="ChEBI" id="CHEBI:15377"/>
        <dbReference type="ChEBI" id="CHEBI:28938"/>
        <dbReference type="ChEBI" id="CHEBI:29973"/>
        <dbReference type="ChEBI" id="CHEBI:30011"/>
        <dbReference type="EC" id="3.5.1.44"/>
    </reaction>
</comment>
<comment type="domain">
    <text evidence="5">Contains a C-terminal catalytic domain, and an N-terminal region which modulates catalytic activity.</text>
</comment>
<organism evidence="10 11">
    <name type="scientific">Virgisporangium ochraceum</name>
    <dbReference type="NCBI Taxonomy" id="65505"/>
    <lineage>
        <taxon>Bacteria</taxon>
        <taxon>Bacillati</taxon>
        <taxon>Actinomycetota</taxon>
        <taxon>Actinomycetes</taxon>
        <taxon>Micromonosporales</taxon>
        <taxon>Micromonosporaceae</taxon>
        <taxon>Virgisporangium</taxon>
    </lineage>
</organism>
<protein>
    <recommendedName>
        <fullName evidence="5">Protein-glutamate methylesterase/protein-glutamine glutaminase</fullName>
        <ecNumber evidence="5">3.1.1.61</ecNumber>
        <ecNumber evidence="5">3.5.1.44</ecNumber>
    </recommendedName>
</protein>
<sequence length="362" mass="37943">MSRRPISVLIVDDSAVVRQVLSTRLSGCPDIDQVRVAADPIFAMSAMNQSWPDVVVLDIEMPRMDGLTFLRRIMEVRPTPVIICSTLTQHGMRTTMDALAAGAVSVVPKPSSGLKKFMEDDSGDIVAAVRAAAAGNVRRLVPAARVAAVPAVPAVAVSAPTRAAVPVRAPSYGVGTDRVVAIGTSTGGTNALEKVLPALPKNCTGIVVVQHMPEQFTAAFAGRLDTMCAIDVMEAADGDRVLPGRALIAPGGKHTEVVRDGAQYRVRVLDGPPVNRHRPSVDVLFRSVARAAGANALGVIMTGMGDDGARGLLEMRRAGAATVAQDEATCVVYGMPKEAVQLGAVEQQAPLDSIAEVIRRHG</sequence>
<keyword evidence="1 5" id="KW-0963">Cytoplasm</keyword>
<comment type="caution">
    <text evidence="10">The sequence shown here is derived from an EMBL/GenBank/DDBJ whole genome shotgun (WGS) entry which is preliminary data.</text>
</comment>
<evidence type="ECO:0000256" key="7">
    <source>
        <dbReference type="PROSITE-ProRule" id="PRU00169"/>
    </source>
</evidence>
<keyword evidence="11" id="KW-1185">Reference proteome</keyword>
<feature type="domain" description="Response regulatory" evidence="8">
    <location>
        <begin position="7"/>
        <end position="124"/>
    </location>
</feature>
<dbReference type="RefSeq" id="WP_203929987.1">
    <property type="nucleotide sequence ID" value="NZ_BOPH01000072.1"/>
</dbReference>
<feature type="active site" evidence="5 6">
    <location>
        <position position="211"/>
    </location>
</feature>
<comment type="PTM">
    <text evidence="5">Phosphorylated by CheA. Phosphorylation of the N-terminal regulatory domain activates the methylesterase activity.</text>
</comment>
<dbReference type="PANTHER" id="PTHR42872:SF6">
    <property type="entry name" value="PROTEIN-GLUTAMATE METHYLESTERASE_PROTEIN-GLUTAMINE GLUTAMINASE"/>
    <property type="match status" value="1"/>
</dbReference>
<accession>A0A8J4EFH6</accession>
<dbReference type="NCBIfam" id="NF001965">
    <property type="entry name" value="PRK00742.1"/>
    <property type="match status" value="1"/>
</dbReference>
<dbReference type="InterPro" id="IPR008248">
    <property type="entry name" value="CheB-like"/>
</dbReference>
<evidence type="ECO:0000256" key="4">
    <source>
        <dbReference type="ARBA" id="ARBA00048267"/>
    </source>
</evidence>
<evidence type="ECO:0000313" key="10">
    <source>
        <dbReference type="EMBL" id="GIJ70092.1"/>
    </source>
</evidence>
<comment type="function">
    <text evidence="5">Involved in chemotaxis. Part of a chemotaxis signal transduction system that modulates chemotaxis in response to various stimuli. Catalyzes the demethylation of specific methylglutamate residues introduced into the chemoreceptors (methyl-accepting chemotaxis proteins or MCP) by CheR. Also mediates the irreversible deamidation of specific glutamine residues to glutamic acid.</text>
</comment>
<dbReference type="PROSITE" id="PS50110">
    <property type="entry name" value="RESPONSE_REGULATORY"/>
    <property type="match status" value="1"/>
</dbReference>
<dbReference type="EMBL" id="BOPH01000072">
    <property type="protein sequence ID" value="GIJ70092.1"/>
    <property type="molecule type" value="Genomic_DNA"/>
</dbReference>
<keyword evidence="5 7" id="KW-0597">Phosphoprotein</keyword>
<evidence type="ECO:0000313" key="11">
    <source>
        <dbReference type="Proteomes" id="UP000635606"/>
    </source>
</evidence>
<feature type="active site" evidence="5 6">
    <location>
        <position position="185"/>
    </location>
</feature>
<dbReference type="InterPro" id="IPR001789">
    <property type="entry name" value="Sig_transdc_resp-reg_receiver"/>
</dbReference>
<dbReference type="GO" id="GO:0006935">
    <property type="term" value="P:chemotaxis"/>
    <property type="evidence" value="ECO:0007669"/>
    <property type="project" value="UniProtKB-UniRule"/>
</dbReference>
<dbReference type="GO" id="GO:0005737">
    <property type="term" value="C:cytoplasm"/>
    <property type="evidence" value="ECO:0007669"/>
    <property type="project" value="UniProtKB-SubCell"/>
</dbReference>
<dbReference type="EC" id="3.1.1.61" evidence="5"/>
<dbReference type="SUPFAM" id="SSF52172">
    <property type="entry name" value="CheY-like"/>
    <property type="match status" value="1"/>
</dbReference>
<dbReference type="CDD" id="cd17541">
    <property type="entry name" value="REC_CheB-like"/>
    <property type="match status" value="1"/>
</dbReference>
<dbReference type="HAMAP" id="MF_00099">
    <property type="entry name" value="CheB_chemtxs"/>
    <property type="match status" value="1"/>
</dbReference>
<feature type="modified residue" description="4-aspartylphosphate" evidence="5 7">
    <location>
        <position position="58"/>
    </location>
</feature>
<dbReference type="Gene3D" id="3.40.50.180">
    <property type="entry name" value="Methylesterase CheB, C-terminal domain"/>
    <property type="match status" value="1"/>
</dbReference>
<dbReference type="GO" id="GO:0008984">
    <property type="term" value="F:protein-glutamate methylesterase activity"/>
    <property type="evidence" value="ECO:0007669"/>
    <property type="project" value="UniProtKB-UniRule"/>
</dbReference>